<dbReference type="Proteomes" id="UP000009005">
    <property type="component" value="Chromosome"/>
</dbReference>
<evidence type="ECO:0000313" key="3">
    <source>
        <dbReference type="EMBL" id="AFN65269.1"/>
    </source>
</evidence>
<gene>
    <name evidence="3" type="ordered locus">WEN_02410</name>
</gene>
<keyword evidence="1" id="KW-0680">Restriction system</keyword>
<evidence type="ECO:0000256" key="1">
    <source>
        <dbReference type="ARBA" id="ARBA00022747"/>
    </source>
</evidence>
<dbReference type="KEGG" id="mwe:WEN_02410"/>
<dbReference type="SUPFAM" id="SSF116734">
    <property type="entry name" value="DNA methylase specificity domain"/>
    <property type="match status" value="1"/>
</dbReference>
<dbReference type="STRING" id="1197325.WEN_02410"/>
<dbReference type="GO" id="GO:0004519">
    <property type="term" value="F:endonuclease activity"/>
    <property type="evidence" value="ECO:0007669"/>
    <property type="project" value="UniProtKB-KW"/>
</dbReference>
<evidence type="ECO:0000313" key="4">
    <source>
        <dbReference type="Proteomes" id="UP000009005"/>
    </source>
</evidence>
<reference evidence="3 4" key="1">
    <citation type="journal article" date="2012" name="J. Bacteriol.">
        <title>Complete genome sequence of Mycoplasma wenyonii strain Massachusetts.</title>
        <authorList>
            <person name="Dos Santos A.P."/>
            <person name="Guimaraes A.M."/>
            <person name="do Nascimento N.C."/>
            <person name="Sanmiguel P.J."/>
            <person name="Messick J.B."/>
        </authorList>
    </citation>
    <scope>NUCLEOTIDE SEQUENCE [LARGE SCALE GENOMIC DNA]</scope>
    <source>
        <strain evidence="3 4">Massachusetts</strain>
    </source>
</reference>
<dbReference type="GO" id="GO:0009307">
    <property type="term" value="P:DNA restriction-modification system"/>
    <property type="evidence" value="ECO:0007669"/>
    <property type="project" value="UniProtKB-KW"/>
</dbReference>
<dbReference type="AlphaFoldDB" id="I6YLW5"/>
<keyword evidence="2" id="KW-0238">DNA-binding</keyword>
<proteinExistence type="predicted"/>
<keyword evidence="3" id="KW-0540">Nuclease</keyword>
<organism evidence="3 4">
    <name type="scientific">Mycoplasma wenyonii (strain Massachusetts)</name>
    <name type="common">Eperythrozoon wenyonii</name>
    <dbReference type="NCBI Taxonomy" id="1197325"/>
    <lineage>
        <taxon>Bacteria</taxon>
        <taxon>Bacillati</taxon>
        <taxon>Mycoplasmatota</taxon>
        <taxon>Mollicutes</taxon>
        <taxon>Mycoplasmataceae</taxon>
        <taxon>Mycoplasma</taxon>
    </lineage>
</organism>
<dbReference type="Gene3D" id="3.90.220.20">
    <property type="entry name" value="DNA methylase specificity domains"/>
    <property type="match status" value="1"/>
</dbReference>
<dbReference type="GO" id="GO:0003677">
    <property type="term" value="F:DNA binding"/>
    <property type="evidence" value="ECO:0007669"/>
    <property type="project" value="UniProtKB-KW"/>
</dbReference>
<accession>I6YLW5</accession>
<dbReference type="HOGENOM" id="CLU_1045190_0_0_14"/>
<keyword evidence="4" id="KW-1185">Reference proteome</keyword>
<keyword evidence="3" id="KW-0255">Endonuclease</keyword>
<keyword evidence="3" id="KW-0378">Hydrolase</keyword>
<dbReference type="PATRIC" id="fig|1197325.3.peg.518"/>
<dbReference type="EMBL" id="CP003703">
    <property type="protein sequence ID" value="AFN65269.1"/>
    <property type="molecule type" value="Genomic_DNA"/>
</dbReference>
<protein>
    <submittedName>
        <fullName evidence="3">Restriction endonuclease S subunit</fullName>
    </submittedName>
</protein>
<sequence>MSIEIPKEQLLSKYLLVEDGDFICNYGNLKALGDKQAPIYLYRERGPALISKKNYVFRANAKLANEDFLKLAFTSPSFLSRLSVSDFKDKQTEKFWEKFKDLGVNFPDLWIQERIVKQLETMNKLLEKKTNINKELERWMELQFQLLGKDRESLETKSFQELFEIVKGVEKFSEKQKRCNYRTIKSKFISAGMCDPTKEGCEFCNYQFCKADKLLLSKRVYEGKDQKYLLRLWVGCDGSASIDSFISIFPKKKWESPIVISCWKRI</sequence>
<dbReference type="InterPro" id="IPR044946">
    <property type="entry name" value="Restrct_endonuc_typeI_TRD_sf"/>
</dbReference>
<evidence type="ECO:0000256" key="2">
    <source>
        <dbReference type="ARBA" id="ARBA00023125"/>
    </source>
</evidence>
<name>I6YLW5_MYCWM</name>